<dbReference type="EMBL" id="CAJNJA010030265">
    <property type="protein sequence ID" value="CAE7640811.1"/>
    <property type="molecule type" value="Genomic_DNA"/>
</dbReference>
<protein>
    <submittedName>
        <fullName evidence="2">Kif7 protein</fullName>
    </submittedName>
</protein>
<evidence type="ECO:0000256" key="1">
    <source>
        <dbReference type="SAM" id="MobiDB-lite"/>
    </source>
</evidence>
<comment type="caution">
    <text evidence="2">The sequence shown here is derived from an EMBL/GenBank/DDBJ whole genome shotgun (WGS) entry which is preliminary data.</text>
</comment>
<gene>
    <name evidence="2" type="primary">kif7</name>
    <name evidence="2" type="ORF">SNEC2469_LOCUS18096</name>
</gene>
<proteinExistence type="predicted"/>
<feature type="region of interest" description="Disordered" evidence="1">
    <location>
        <begin position="1"/>
        <end position="25"/>
    </location>
</feature>
<feature type="non-terminal residue" evidence="2">
    <location>
        <position position="1"/>
    </location>
</feature>
<evidence type="ECO:0000313" key="3">
    <source>
        <dbReference type="Proteomes" id="UP000601435"/>
    </source>
</evidence>
<dbReference type="AlphaFoldDB" id="A0A812VIB3"/>
<dbReference type="Proteomes" id="UP000601435">
    <property type="component" value="Unassembled WGS sequence"/>
</dbReference>
<evidence type="ECO:0000313" key="2">
    <source>
        <dbReference type="EMBL" id="CAE7640811.1"/>
    </source>
</evidence>
<feature type="region of interest" description="Disordered" evidence="1">
    <location>
        <begin position="103"/>
        <end position="132"/>
    </location>
</feature>
<name>A0A812VIB3_9DINO</name>
<organism evidence="2 3">
    <name type="scientific">Symbiodinium necroappetens</name>
    <dbReference type="NCBI Taxonomy" id="1628268"/>
    <lineage>
        <taxon>Eukaryota</taxon>
        <taxon>Sar</taxon>
        <taxon>Alveolata</taxon>
        <taxon>Dinophyceae</taxon>
        <taxon>Suessiales</taxon>
        <taxon>Symbiodiniaceae</taxon>
        <taxon>Symbiodinium</taxon>
    </lineage>
</organism>
<feature type="compositionally biased region" description="Polar residues" evidence="1">
    <location>
        <begin position="1"/>
        <end position="10"/>
    </location>
</feature>
<keyword evidence="3" id="KW-1185">Reference proteome</keyword>
<reference evidence="2" key="1">
    <citation type="submission" date="2021-02" db="EMBL/GenBank/DDBJ databases">
        <authorList>
            <person name="Dougan E. K."/>
            <person name="Rhodes N."/>
            <person name="Thang M."/>
            <person name="Chan C."/>
        </authorList>
    </citation>
    <scope>NUCLEOTIDE SEQUENCE</scope>
</reference>
<sequence>LAGTASTEVATSHAKTKAQKGAGGQERPLVDALVRVLTCRGAAVGLGELGSQESLKKLLKKQQADLRKIRQFVAAFPSIFHLGTDASGQVAVTLSGDGVRSLPVVKSSKGGKSGKGGKRSTSGAKHKGSNPSVLTEHITSLCGSSAATAADFDGRVKALLLDVQDKQGTEALDECFENLHEWLSKKGDRSAIGNWPAYITKLVVNWKDRMQ</sequence>
<accession>A0A812VIB3</accession>